<dbReference type="Gene3D" id="4.10.60.10">
    <property type="entry name" value="Zinc finger, CCHC-type"/>
    <property type="match status" value="1"/>
</dbReference>
<dbReference type="PANTHER" id="PTHR42648">
    <property type="entry name" value="TRANSPOSASE, PUTATIVE-RELATED"/>
    <property type="match status" value="1"/>
</dbReference>
<dbReference type="SUPFAM" id="SSF56672">
    <property type="entry name" value="DNA/RNA polymerases"/>
    <property type="match status" value="1"/>
</dbReference>
<dbReference type="InterPro" id="IPR001878">
    <property type="entry name" value="Znf_CCHC"/>
</dbReference>
<dbReference type="AlphaFoldDB" id="A0A438JH99"/>
<dbReference type="CDD" id="cd09272">
    <property type="entry name" value="RNase_HI_RT_Ty1"/>
    <property type="match status" value="1"/>
</dbReference>
<dbReference type="EMBL" id="QGNW01000042">
    <property type="protein sequence ID" value="RVX08328.1"/>
    <property type="molecule type" value="Genomic_DNA"/>
</dbReference>
<dbReference type="Pfam" id="PF07727">
    <property type="entry name" value="RVT_2"/>
    <property type="match status" value="1"/>
</dbReference>
<gene>
    <name evidence="6" type="primary">POLX_3750</name>
    <name evidence="6" type="ORF">CK203_017610</name>
</gene>
<dbReference type="SUPFAM" id="SSF57756">
    <property type="entry name" value="Retrovirus zinc finger-like domains"/>
    <property type="match status" value="1"/>
</dbReference>
<dbReference type="Pfam" id="PF13976">
    <property type="entry name" value="gag_pre-integrs"/>
    <property type="match status" value="1"/>
</dbReference>
<dbReference type="InterPro" id="IPR012337">
    <property type="entry name" value="RNaseH-like_sf"/>
</dbReference>
<dbReference type="GO" id="GO:0003676">
    <property type="term" value="F:nucleic acid binding"/>
    <property type="evidence" value="ECO:0007669"/>
    <property type="project" value="InterPro"/>
</dbReference>
<protein>
    <submittedName>
        <fullName evidence="6">Retrovirus-related Pol polyprotein from transposon TNT 1-94</fullName>
    </submittedName>
</protein>
<dbReference type="PROSITE" id="PS50158">
    <property type="entry name" value="ZF_CCHC"/>
    <property type="match status" value="1"/>
</dbReference>
<dbReference type="Proteomes" id="UP000288805">
    <property type="component" value="Unassembled WGS sequence"/>
</dbReference>
<evidence type="ECO:0000256" key="2">
    <source>
        <dbReference type="ARBA" id="ARBA00022801"/>
    </source>
</evidence>
<evidence type="ECO:0000313" key="6">
    <source>
        <dbReference type="EMBL" id="RVX08328.1"/>
    </source>
</evidence>
<dbReference type="SMART" id="SM00343">
    <property type="entry name" value="ZnF_C2HC"/>
    <property type="match status" value="1"/>
</dbReference>
<dbReference type="InterPro" id="IPR025724">
    <property type="entry name" value="GAG-pre-integrase_dom"/>
</dbReference>
<keyword evidence="2" id="KW-0378">Hydrolase</keyword>
<dbReference type="InterPro" id="IPR013103">
    <property type="entry name" value="RVT_2"/>
</dbReference>
<keyword evidence="3" id="KW-0862">Zinc</keyword>
<evidence type="ECO:0000256" key="1">
    <source>
        <dbReference type="ARBA" id="ARBA00022723"/>
    </source>
</evidence>
<dbReference type="GO" id="GO:0008270">
    <property type="term" value="F:zinc ion binding"/>
    <property type="evidence" value="ECO:0007669"/>
    <property type="project" value="UniProtKB-KW"/>
</dbReference>
<dbReference type="InterPro" id="IPR039537">
    <property type="entry name" value="Retrotran_Ty1/copia-like"/>
</dbReference>
<dbReference type="PANTHER" id="PTHR42648:SF27">
    <property type="entry name" value="RNA-DIRECTED DNA POLYMERASE"/>
    <property type="match status" value="1"/>
</dbReference>
<dbReference type="InterPro" id="IPR036875">
    <property type="entry name" value="Znf_CCHC_sf"/>
</dbReference>
<dbReference type="InterPro" id="IPR001584">
    <property type="entry name" value="Integrase_cat-core"/>
</dbReference>
<dbReference type="Gene3D" id="3.30.420.10">
    <property type="entry name" value="Ribonuclease H-like superfamily/Ribonuclease H"/>
    <property type="match status" value="1"/>
</dbReference>
<name>A0A438JH99_VITVI</name>
<dbReference type="InterPro" id="IPR057670">
    <property type="entry name" value="SH3_retrovirus"/>
</dbReference>
<dbReference type="InterPro" id="IPR036397">
    <property type="entry name" value="RNaseH_sf"/>
</dbReference>
<dbReference type="InterPro" id="IPR043502">
    <property type="entry name" value="DNA/RNA_pol_sf"/>
</dbReference>
<evidence type="ECO:0000259" key="4">
    <source>
        <dbReference type="PROSITE" id="PS50158"/>
    </source>
</evidence>
<organism evidence="6 7">
    <name type="scientific">Vitis vinifera</name>
    <name type="common">Grape</name>
    <dbReference type="NCBI Taxonomy" id="29760"/>
    <lineage>
        <taxon>Eukaryota</taxon>
        <taxon>Viridiplantae</taxon>
        <taxon>Streptophyta</taxon>
        <taxon>Embryophyta</taxon>
        <taxon>Tracheophyta</taxon>
        <taxon>Spermatophyta</taxon>
        <taxon>Magnoliopsida</taxon>
        <taxon>eudicotyledons</taxon>
        <taxon>Gunneridae</taxon>
        <taxon>Pentapetalae</taxon>
        <taxon>rosids</taxon>
        <taxon>Vitales</taxon>
        <taxon>Vitaceae</taxon>
        <taxon>Viteae</taxon>
        <taxon>Vitis</taxon>
    </lineage>
</organism>
<dbReference type="Pfam" id="PF25597">
    <property type="entry name" value="SH3_retrovirus"/>
    <property type="match status" value="1"/>
</dbReference>
<dbReference type="Pfam" id="PF14223">
    <property type="entry name" value="Retrotran_gag_2"/>
    <property type="match status" value="1"/>
</dbReference>
<dbReference type="GO" id="GO:0016787">
    <property type="term" value="F:hydrolase activity"/>
    <property type="evidence" value="ECO:0007669"/>
    <property type="project" value="UniProtKB-KW"/>
</dbReference>
<evidence type="ECO:0000259" key="5">
    <source>
        <dbReference type="PROSITE" id="PS50994"/>
    </source>
</evidence>
<dbReference type="Pfam" id="PF00665">
    <property type="entry name" value="rve"/>
    <property type="match status" value="1"/>
</dbReference>
<dbReference type="PROSITE" id="PS50994">
    <property type="entry name" value="INTEGRASE"/>
    <property type="match status" value="1"/>
</dbReference>
<evidence type="ECO:0000313" key="7">
    <source>
        <dbReference type="Proteomes" id="UP000288805"/>
    </source>
</evidence>
<feature type="domain" description="Integrase catalytic" evidence="5">
    <location>
        <begin position="337"/>
        <end position="513"/>
    </location>
</feature>
<sequence>MSSLSLRSILETSKLVGANYDDWYRNLRIVLMHEKLINIIDKPAIIAPADTNDAEATKTYQKYLEECLSAKCIMLASMSPELQRQHEDMEPPAIIEHLKKMYGEQSRTARYQLSKALFRSSLAINAQVGPHVLKMIDLIEQLEKLGCTLGKELSQDLILQSLPDSFSQFIVNFNMNKMSCDLHEMLNLLIDYENQVSSEKNKGIIMVVGKTSKKKGKGKYIPKRKPLGTKGGVTKPKYKKVKTDHSDAECFFCKEKGHWKRNCKKYLDSLKNKKQVMHVSSSFKRKRDSQLNKTYLWHCRLGHVGEKRINKLYKEGYLDNYDYESYKTCESCLKGKMTKSPFIGTGERASELLGLVHTDVCGPMKIQAKGGYSYFITFTDDMSRYGFLYLMKHKSESFEMFKRFRSEVEKQTGNSIKVLRSDRGGEYLSENFIDYLRENGILSQWTPPGTPQHNGVSERRNRTLLDMVRSMMGFTDLPVNLWGYALEAAAYLLNKIPTKTVSTTPYEIWKGRKPNLKHIKVWGCPAYVKKLQTDKLEARSDKCRFIGYPKETMGYYFYHPLDHKVFVARGGTFLEREFLAEGSHGKEIELDETQEETNETTAAQEHEMEFEQPFFDVLKSTQRLQSPTIVAPEPAIVQEQVNEPEPAVVQEQVNEPILEQIQQPLNPIHEPLRRSNRAHRAPDRLNLMVQDDLSNEVHHNDDDPKNYEEAMQILDRNKWQEAMESEIESMKINKVWTLVEASKDIKPIGCKWVYKKKIGADGKVETYKARLVAKGYRQKEGIDYDETFSPVAMLKSIRILLAIAAYYDYEIWQMDVKTAFLNGELKEDVYMTQPEGYTSMSDHNKVCKLRRSIYGLKQASRSWNIHFNKTIEKFDFVKCEEEPCVYKRFSGSTIIFLVLYVDDILLIGNDIPAMQGTKVWLSEQFSMKDLGEAAYILGIKIYRDRSKRLLGLSQSMYIDTILKRYNMENSKRGYLPIGTGVTLSREDCPKTPEERERMNRVPYASAVGAIMYTMTCTRPDVAYALSVASRYQANPGEEHWKVVKTILKYLRRTKDQFLIYGESELKLKGYTDASFASDKDDSKSISGYVFTLNGGTVSWKSSKQATVADSTTEAEYIAASEAAKEAVWMKKFISELGVVPSIEEPIPLLCDNNGAIAQAKEPRSHQKSKHVLRRYHLIREIIERGDVKIEKIDGKENAADPFTKALGITQFDKHKWEVGMKYMTDWL</sequence>
<dbReference type="GO" id="GO:0015074">
    <property type="term" value="P:DNA integration"/>
    <property type="evidence" value="ECO:0007669"/>
    <property type="project" value="InterPro"/>
</dbReference>
<feature type="domain" description="CCHC-type" evidence="4">
    <location>
        <begin position="250"/>
        <end position="265"/>
    </location>
</feature>
<dbReference type="SUPFAM" id="SSF53098">
    <property type="entry name" value="Ribonuclease H-like"/>
    <property type="match status" value="1"/>
</dbReference>
<accession>A0A438JH99</accession>
<keyword evidence="3" id="KW-0863">Zinc-finger</keyword>
<reference evidence="6 7" key="1">
    <citation type="journal article" date="2018" name="PLoS Genet.">
        <title>Population sequencing reveals clonal diversity and ancestral inbreeding in the grapevine cultivar Chardonnay.</title>
        <authorList>
            <person name="Roach M.J."/>
            <person name="Johnson D.L."/>
            <person name="Bohlmann J."/>
            <person name="van Vuuren H.J."/>
            <person name="Jones S.J."/>
            <person name="Pretorius I.S."/>
            <person name="Schmidt S.A."/>
            <person name="Borneman A.R."/>
        </authorList>
    </citation>
    <scope>NUCLEOTIDE SEQUENCE [LARGE SCALE GENOMIC DNA]</scope>
    <source>
        <strain evidence="7">cv. Chardonnay</strain>
        <tissue evidence="6">Leaf</tissue>
    </source>
</reference>
<proteinExistence type="predicted"/>
<comment type="caution">
    <text evidence="6">The sequence shown here is derived from an EMBL/GenBank/DDBJ whole genome shotgun (WGS) entry which is preliminary data.</text>
</comment>
<evidence type="ECO:0000256" key="3">
    <source>
        <dbReference type="PROSITE-ProRule" id="PRU00047"/>
    </source>
</evidence>
<keyword evidence="1" id="KW-0479">Metal-binding</keyword>